<name>A0ABV5AKD5_9BACL</name>
<protein>
    <submittedName>
        <fullName evidence="2">GNAT family N-acetyltransferase</fullName>
    </submittedName>
</protein>
<reference evidence="2 3" key="1">
    <citation type="journal article" date="2024" name="Int. J. Mol. Sci.">
        <title>Exploration of Alicyclobacillus spp. Genome in Search of Antibiotic Resistance.</title>
        <authorList>
            <person name="Bucka-Kolendo J."/>
            <person name="Kiousi D.E."/>
            <person name="Dekowska A."/>
            <person name="Mikolajczuk-Szczyrba A."/>
            <person name="Karadedos D.M."/>
            <person name="Michael P."/>
            <person name="Galanis A."/>
            <person name="Sokolowska B."/>
        </authorList>
    </citation>
    <scope>NUCLEOTIDE SEQUENCE [LARGE SCALE GENOMIC DNA]</scope>
    <source>
        <strain evidence="2 3">KKP 3000</strain>
    </source>
</reference>
<gene>
    <name evidence="2" type="ORF">KKP3000_001050</name>
</gene>
<keyword evidence="3" id="KW-1185">Reference proteome</keyword>
<dbReference type="InterPro" id="IPR051531">
    <property type="entry name" value="N-acetyltransferase"/>
</dbReference>
<accession>A0ABV5AKD5</accession>
<dbReference type="InterPro" id="IPR016181">
    <property type="entry name" value="Acyl_CoA_acyltransferase"/>
</dbReference>
<dbReference type="PANTHER" id="PTHR43792">
    <property type="entry name" value="GNAT FAMILY, PUTATIVE (AFU_ORTHOLOGUE AFUA_3G00765)-RELATED-RELATED"/>
    <property type="match status" value="1"/>
</dbReference>
<organism evidence="2 3">
    <name type="scientific">Alicyclobacillus fastidiosus</name>
    <dbReference type="NCBI Taxonomy" id="392011"/>
    <lineage>
        <taxon>Bacteria</taxon>
        <taxon>Bacillati</taxon>
        <taxon>Bacillota</taxon>
        <taxon>Bacilli</taxon>
        <taxon>Bacillales</taxon>
        <taxon>Alicyclobacillaceae</taxon>
        <taxon>Alicyclobacillus</taxon>
    </lineage>
</organism>
<dbReference type="Pfam" id="PF13302">
    <property type="entry name" value="Acetyltransf_3"/>
    <property type="match status" value="1"/>
</dbReference>
<evidence type="ECO:0000313" key="3">
    <source>
        <dbReference type="Proteomes" id="UP001579974"/>
    </source>
</evidence>
<dbReference type="Proteomes" id="UP001579974">
    <property type="component" value="Unassembled WGS sequence"/>
</dbReference>
<evidence type="ECO:0000259" key="1">
    <source>
        <dbReference type="PROSITE" id="PS51186"/>
    </source>
</evidence>
<dbReference type="Gene3D" id="3.40.630.30">
    <property type="match status" value="1"/>
</dbReference>
<dbReference type="PANTHER" id="PTHR43792:SF1">
    <property type="entry name" value="N-ACETYLTRANSFERASE DOMAIN-CONTAINING PROTEIN"/>
    <property type="match status" value="1"/>
</dbReference>
<dbReference type="RefSeq" id="WP_275474980.1">
    <property type="nucleotide sequence ID" value="NZ_CP162940.1"/>
</dbReference>
<proteinExistence type="predicted"/>
<dbReference type="PROSITE" id="PS51186">
    <property type="entry name" value="GNAT"/>
    <property type="match status" value="1"/>
</dbReference>
<dbReference type="InterPro" id="IPR000182">
    <property type="entry name" value="GNAT_dom"/>
</dbReference>
<evidence type="ECO:0000313" key="2">
    <source>
        <dbReference type="EMBL" id="MFB5192255.1"/>
    </source>
</evidence>
<dbReference type="EMBL" id="JBDXSU010000018">
    <property type="protein sequence ID" value="MFB5192255.1"/>
    <property type="molecule type" value="Genomic_DNA"/>
</dbReference>
<dbReference type="SUPFAM" id="SSF55729">
    <property type="entry name" value="Acyl-CoA N-acyltransferases (Nat)"/>
    <property type="match status" value="1"/>
</dbReference>
<sequence length="176" mass="19615">MPILETSRLVLRRWDGKDIVPMAEINADPEVMRWIGGGTTRTEEQTKRAIEHWENEWNTQGYGLLAVEVKESGELAGFVGISVPTFLPEVMPAVEIGWRLGRSFWGKGIATEAAREVLRFGFVDCGLTEILSICQVGNDASERIMQKLGMHLERETIDPTCGRPVKVYAITSPVAK</sequence>
<comment type="caution">
    <text evidence="2">The sequence shown here is derived from an EMBL/GenBank/DDBJ whole genome shotgun (WGS) entry which is preliminary data.</text>
</comment>
<feature type="domain" description="N-acetyltransferase" evidence="1">
    <location>
        <begin position="9"/>
        <end position="170"/>
    </location>
</feature>